<feature type="compositionally biased region" description="Polar residues" evidence="1">
    <location>
        <begin position="13"/>
        <end position="25"/>
    </location>
</feature>
<gene>
    <name evidence="2" type="ORF">JCM9157_782</name>
</gene>
<dbReference type="Pfam" id="PF13217">
    <property type="entry name" value="DUF4025"/>
    <property type="match status" value="1"/>
</dbReference>
<dbReference type="RefSeq" id="WP_035662282.1">
    <property type="nucleotide sequence ID" value="NZ_BAUV01000004.1"/>
</dbReference>
<name>W4QQ14_HALA3</name>
<protein>
    <recommendedName>
        <fullName evidence="4">DUF4025 domain-containing protein</fullName>
    </recommendedName>
</protein>
<feature type="region of interest" description="Disordered" evidence="1">
    <location>
        <begin position="1"/>
        <end position="25"/>
    </location>
</feature>
<dbReference type="OrthoDB" id="2476089at2"/>
<dbReference type="STRING" id="1236973.JCM9157_782"/>
<evidence type="ECO:0000256" key="1">
    <source>
        <dbReference type="SAM" id="MobiDB-lite"/>
    </source>
</evidence>
<dbReference type="eggNOG" id="ENOG5033CNV">
    <property type="taxonomic scope" value="Bacteria"/>
</dbReference>
<reference evidence="2 3" key="1">
    <citation type="journal article" date="2014" name="Genome Announc.">
        <title>Draft Genome Sequences of Three Alkaliphilic Bacillus Strains, Bacillus wakoensis JCM 9140T, Bacillus akibai JCM 9157T, and Bacillus hemicellulosilyticus JCM 9152T.</title>
        <authorList>
            <person name="Yuki M."/>
            <person name="Oshima K."/>
            <person name="Suda W."/>
            <person name="Oshida Y."/>
            <person name="Kitamura K."/>
            <person name="Iida T."/>
            <person name="Hattori M."/>
            <person name="Ohkuma M."/>
        </authorList>
    </citation>
    <scope>NUCLEOTIDE SEQUENCE [LARGE SCALE GENOMIC DNA]</scope>
    <source>
        <strain evidence="2 3">JCM 9157</strain>
    </source>
</reference>
<accession>W4QQ14</accession>
<organism evidence="2 3">
    <name type="scientific">Halalkalibacter akibai (strain ATCC 43226 / DSM 21942 / CIP 109018 / JCM 9157 / 1139)</name>
    <name type="common">Bacillus akibai</name>
    <dbReference type="NCBI Taxonomy" id="1236973"/>
    <lineage>
        <taxon>Bacteria</taxon>
        <taxon>Bacillati</taxon>
        <taxon>Bacillota</taxon>
        <taxon>Bacilli</taxon>
        <taxon>Bacillales</taxon>
        <taxon>Bacillaceae</taxon>
        <taxon>Halalkalibacter</taxon>
    </lineage>
</organism>
<dbReference type="EMBL" id="BAUV01000004">
    <property type="protein sequence ID" value="GAE33758.1"/>
    <property type="molecule type" value="Genomic_DNA"/>
</dbReference>
<sequence length="75" mass="8501">MTNKKTPKANEVAEQSYQPEDYQSTNEVEKGLATTHEQVSDVYVEGTIDGKIDDYEGEDVALPRGNYEKDVFKEK</sequence>
<dbReference type="Proteomes" id="UP000018896">
    <property type="component" value="Unassembled WGS sequence"/>
</dbReference>
<dbReference type="AlphaFoldDB" id="W4QQ14"/>
<evidence type="ECO:0008006" key="4">
    <source>
        <dbReference type="Google" id="ProtNLM"/>
    </source>
</evidence>
<evidence type="ECO:0000313" key="2">
    <source>
        <dbReference type="EMBL" id="GAE33758.1"/>
    </source>
</evidence>
<proteinExistence type="predicted"/>
<comment type="caution">
    <text evidence="2">The sequence shown here is derived from an EMBL/GenBank/DDBJ whole genome shotgun (WGS) entry which is preliminary data.</text>
</comment>
<keyword evidence="3" id="KW-1185">Reference proteome</keyword>
<dbReference type="InterPro" id="IPR025100">
    <property type="entry name" value="DUF4025"/>
</dbReference>
<evidence type="ECO:0000313" key="3">
    <source>
        <dbReference type="Proteomes" id="UP000018896"/>
    </source>
</evidence>